<dbReference type="PANTHER" id="PTHR30250">
    <property type="entry name" value="PST FAMILY PREDICTED COLANIC ACID TRANSPORTER"/>
    <property type="match status" value="1"/>
</dbReference>
<feature type="transmembrane region" description="Helical" evidence="6">
    <location>
        <begin position="263"/>
        <end position="282"/>
    </location>
</feature>
<keyword evidence="3 6" id="KW-0812">Transmembrane</keyword>
<feature type="transmembrane region" description="Helical" evidence="6">
    <location>
        <begin position="214"/>
        <end position="235"/>
    </location>
</feature>
<feature type="transmembrane region" description="Helical" evidence="6">
    <location>
        <begin position="145"/>
        <end position="166"/>
    </location>
</feature>
<evidence type="ECO:0000256" key="1">
    <source>
        <dbReference type="ARBA" id="ARBA00004651"/>
    </source>
</evidence>
<comment type="subcellular location">
    <subcellularLocation>
        <location evidence="1">Cell membrane</location>
        <topology evidence="1">Multi-pass membrane protein</topology>
    </subcellularLocation>
</comment>
<evidence type="ECO:0000256" key="5">
    <source>
        <dbReference type="ARBA" id="ARBA00023136"/>
    </source>
</evidence>
<organism evidence="7 8">
    <name type="scientific">Adhaeribacter arboris</name>
    <dbReference type="NCBI Taxonomy" id="2072846"/>
    <lineage>
        <taxon>Bacteria</taxon>
        <taxon>Pseudomonadati</taxon>
        <taxon>Bacteroidota</taxon>
        <taxon>Cytophagia</taxon>
        <taxon>Cytophagales</taxon>
        <taxon>Hymenobacteraceae</taxon>
        <taxon>Adhaeribacter</taxon>
    </lineage>
</organism>
<evidence type="ECO:0000256" key="3">
    <source>
        <dbReference type="ARBA" id="ARBA00022692"/>
    </source>
</evidence>
<feature type="transmembrane region" description="Helical" evidence="6">
    <location>
        <begin position="360"/>
        <end position="383"/>
    </location>
</feature>
<sequence length="413" mass="46496">MFSFFKNSVFGVISVASRLASSFFLNKMVALYFGPAGIVQLAHFQNLVTFFTLVPNDGISRGLIKYLAGNDTQSLTFRTYFRSGFYLTLTVFFAITLLLVSARSFFLPYFPSGATWLILFLIGVFLLVLQSFLNAVLLARQKNGWLLVVNTLAALGVLGYVALATGKIPLPYFLNGYLLLLGCIGLITVPFSLKGLPKIPLFQPRISKAAWQQLSKFILMAGTVMLFSKGLEYYIRDYSIQHFTIQQTGLWQGVVRISDSYTAVYTAVLAFAFYPKVAALLQQEPELKLFVRQALKLLAPVVAAGLCLVYFTRDYLFTWLLSAQFKAAEAFLPFQLTGDFCKLISWLLANILVAQAKFKITLLFEAISAFFYLGFFYFFTHLYGIQGNPMAHCAHYLIFLLLNLVYFRKLLLA</sequence>
<evidence type="ECO:0000256" key="4">
    <source>
        <dbReference type="ARBA" id="ARBA00022989"/>
    </source>
</evidence>
<comment type="caution">
    <text evidence="7">The sequence shown here is derived from an EMBL/GenBank/DDBJ whole genome shotgun (WGS) entry which is preliminary data.</text>
</comment>
<evidence type="ECO:0008006" key="9">
    <source>
        <dbReference type="Google" id="ProtNLM"/>
    </source>
</evidence>
<dbReference type="EMBL" id="PYFT01000001">
    <property type="protein sequence ID" value="PSR53373.1"/>
    <property type="molecule type" value="Genomic_DNA"/>
</dbReference>
<dbReference type="Proteomes" id="UP000240357">
    <property type="component" value="Unassembled WGS sequence"/>
</dbReference>
<feature type="transmembrane region" description="Helical" evidence="6">
    <location>
        <begin position="30"/>
        <end position="54"/>
    </location>
</feature>
<feature type="transmembrane region" description="Helical" evidence="6">
    <location>
        <begin position="85"/>
        <end position="110"/>
    </location>
</feature>
<dbReference type="AlphaFoldDB" id="A0A2T2YCZ8"/>
<dbReference type="InterPro" id="IPR050833">
    <property type="entry name" value="Poly_Biosynth_Transport"/>
</dbReference>
<protein>
    <recommendedName>
        <fullName evidence="9">O-antigen translocase</fullName>
    </recommendedName>
</protein>
<gene>
    <name evidence="7" type="ORF">AHMF7605_07450</name>
</gene>
<dbReference type="PANTHER" id="PTHR30250:SF30">
    <property type="entry name" value="LIPID III FLIPPASE"/>
    <property type="match status" value="1"/>
</dbReference>
<name>A0A2T2YCZ8_9BACT</name>
<proteinExistence type="predicted"/>
<dbReference type="OrthoDB" id="954555at2"/>
<evidence type="ECO:0000256" key="2">
    <source>
        <dbReference type="ARBA" id="ARBA00022475"/>
    </source>
</evidence>
<keyword evidence="5 6" id="KW-0472">Membrane</keyword>
<evidence type="ECO:0000256" key="6">
    <source>
        <dbReference type="SAM" id="Phobius"/>
    </source>
</evidence>
<evidence type="ECO:0000313" key="8">
    <source>
        <dbReference type="Proteomes" id="UP000240357"/>
    </source>
</evidence>
<keyword evidence="8" id="KW-1185">Reference proteome</keyword>
<feature type="transmembrane region" description="Helical" evidence="6">
    <location>
        <begin position="294"/>
        <end position="312"/>
    </location>
</feature>
<feature type="transmembrane region" description="Helical" evidence="6">
    <location>
        <begin position="116"/>
        <end position="138"/>
    </location>
</feature>
<accession>A0A2T2YCZ8</accession>
<feature type="transmembrane region" description="Helical" evidence="6">
    <location>
        <begin position="332"/>
        <end position="353"/>
    </location>
</feature>
<keyword evidence="2" id="KW-1003">Cell membrane</keyword>
<feature type="transmembrane region" description="Helical" evidence="6">
    <location>
        <begin position="172"/>
        <end position="193"/>
    </location>
</feature>
<reference evidence="7 8" key="1">
    <citation type="submission" date="2018-03" db="EMBL/GenBank/DDBJ databases">
        <title>Adhaeribacter sp. HMF7605 Genome sequencing and assembly.</title>
        <authorList>
            <person name="Kang H."/>
            <person name="Kang J."/>
            <person name="Cha I."/>
            <person name="Kim H."/>
            <person name="Joh K."/>
        </authorList>
    </citation>
    <scope>NUCLEOTIDE SEQUENCE [LARGE SCALE GENOMIC DNA]</scope>
    <source>
        <strain evidence="7 8">HMF7605</strain>
    </source>
</reference>
<dbReference type="RefSeq" id="WP_106927935.1">
    <property type="nucleotide sequence ID" value="NZ_PYFT01000001.1"/>
</dbReference>
<feature type="transmembrane region" description="Helical" evidence="6">
    <location>
        <begin position="389"/>
        <end position="407"/>
    </location>
</feature>
<keyword evidence="4 6" id="KW-1133">Transmembrane helix</keyword>
<dbReference type="GO" id="GO:0005886">
    <property type="term" value="C:plasma membrane"/>
    <property type="evidence" value="ECO:0007669"/>
    <property type="project" value="UniProtKB-SubCell"/>
</dbReference>
<evidence type="ECO:0000313" key="7">
    <source>
        <dbReference type="EMBL" id="PSR53373.1"/>
    </source>
</evidence>